<dbReference type="InterPro" id="IPR027417">
    <property type="entry name" value="P-loop_NTPase"/>
</dbReference>
<dbReference type="SUPFAM" id="SSF52540">
    <property type="entry name" value="P-loop containing nucleoside triphosphate hydrolases"/>
    <property type="match status" value="1"/>
</dbReference>
<keyword evidence="1" id="KW-1133">Transmembrane helix</keyword>
<comment type="caution">
    <text evidence="3">The sequence shown here is derived from an EMBL/GenBank/DDBJ whole genome shotgun (WGS) entry which is preliminary data.</text>
</comment>
<accession>A0A087CKJ8</accession>
<evidence type="ECO:0000313" key="3">
    <source>
        <dbReference type="EMBL" id="KFI83798.1"/>
    </source>
</evidence>
<evidence type="ECO:0000313" key="4">
    <source>
        <dbReference type="Proteomes" id="UP000029050"/>
    </source>
</evidence>
<dbReference type="GeneID" id="98299503"/>
<dbReference type="Pfam" id="PF20693">
    <property type="entry name" value="YobI-ATPase"/>
    <property type="match status" value="1"/>
</dbReference>
<organism evidence="3 4">
    <name type="scientific">Bifidobacterium psychraerophilum</name>
    <dbReference type="NCBI Taxonomy" id="218140"/>
    <lineage>
        <taxon>Bacteria</taxon>
        <taxon>Bacillati</taxon>
        <taxon>Actinomycetota</taxon>
        <taxon>Actinomycetes</taxon>
        <taxon>Bifidobacteriales</taxon>
        <taxon>Bifidobacteriaceae</taxon>
        <taxon>Bifidobacterium</taxon>
    </lineage>
</organism>
<feature type="domain" description="YobI-like P-loop NTPase" evidence="2">
    <location>
        <begin position="38"/>
        <end position="437"/>
    </location>
</feature>
<dbReference type="RefSeq" id="WP_338010507.1">
    <property type="nucleotide sequence ID" value="NZ_JGZI01000005.1"/>
</dbReference>
<proteinExistence type="predicted"/>
<keyword evidence="1" id="KW-0812">Transmembrane</keyword>
<dbReference type="EMBL" id="JGZI01000005">
    <property type="protein sequence ID" value="KFI83798.1"/>
    <property type="molecule type" value="Genomic_DNA"/>
</dbReference>
<feature type="transmembrane region" description="Helical" evidence="1">
    <location>
        <begin position="144"/>
        <end position="165"/>
    </location>
</feature>
<gene>
    <name evidence="3" type="ORF">BPSY_0267</name>
</gene>
<sequence length="1270" mass="142002">MEERRGDVDNIEQDDEFIGEWGLRPLTPRYQESHHSPYVEALNACLKNTNIHNIALAGGYGVGKSSILSRFADEHEGDVVRVSLLTLTPVDKSQIDDSVPKQATTKTNLIQQEIVKQLLYSAEPKDMSQSRFRRIGKPSRLREAIIAAYCGVVFLGIMFITGWFGKIGSAVSSTFKMDWNPVANVVVLFLVGAVLALVLIELSRGRVHLRQLSAGPATVTLDEESVSFFDQYLDEIVYFFERSRCTIVIFEDLDRFDDFHIFETLRALNLLLNSPGKRLRNPIRFIYALKDSVFDEASLPKAKPSEAKEGTEAKNIPEAYDPEKVESIRANRTKFFDIVIPVVPFISHTTAGSLILKLLERSESRVSPWIADVAGRYVTDMRLLKNVCNEFIVFHDRLNAGDGVDVKYEADQIFAMMLYKNTRIRQFELMKTGESDMDGLYVDYRRLVSRNISVLRQENRELVQQQTDLTLTSERSAKYGAALRTFLQREMKSLNSANSSYSINLQNRSFSPADFDKQSFWAAAAESSEQDVFTINIRDRNGYSHTARFATVDLADITGASLQFDEWNVERLGSIEEAIRHNTDQIKILRAASMSDLFEYQNFMLPPESRGRSATETDHEGAHGESFEAITKRHLGGGLAFELVRRGALTRDYAIYAQTFYGNRVSAAATNFIHHQVGPNEMDTQLPLMDRDVQGILRESTGGDLGERAYYNACILDYILGPGYKENTMDASGNRVETGRLITAIADLGDDEQSFLQSYFESGRNTAKDALLVLLLERNPGVLGYFISGIDLSDDDRRHWVSLALENISAQQEYLIDDTAATYLCDRFGGLEVLHKTDMSQDTVTSISGILQKAGASAEGLGQFSAPFIDEFISRSMYEINRMNLTVITGSEDISLNSLKLLEKDMAYNHILSHLDEYLTTLSTDDHSVTAPGSFAGILNDIARQGRYDEGVLDRIVTLATEDCRITELSTVDANVWNPLVEYSRVPPSYANVAAFTNDSDTISQDMANLLAGERTIGDIPDNEESAQGREMLAERILNSPDTLPDIDLRIDLVESLDLGKQLDADHIGIQADELFAKLIGHNLIADDETTFLKIVQAGWPAMEPAIASSTGFVDFMSPEILPPAMLSRLFLSTRVPDAVRERVLKKIVDYAKDADAPTMEDAIRYALSKDYTFADEDFRLFIDAHVDVALVIDALGPSCESMGISKVETILNMLPDEYASLTVAGRDHPKLSDTRGNLILLEYLKKHGKVTSFTTKGNMTRVNKHYPSQ</sequence>
<evidence type="ECO:0000259" key="2">
    <source>
        <dbReference type="Pfam" id="PF20693"/>
    </source>
</evidence>
<dbReference type="InterPro" id="IPR048428">
    <property type="entry name" value="YobI-NTPase"/>
</dbReference>
<dbReference type="AlphaFoldDB" id="A0A087CKJ8"/>
<feature type="transmembrane region" description="Helical" evidence="1">
    <location>
        <begin position="185"/>
        <end position="202"/>
    </location>
</feature>
<dbReference type="STRING" id="218140.BPSY_0267"/>
<name>A0A087CKJ8_9BIFI</name>
<keyword evidence="1" id="KW-0472">Membrane</keyword>
<reference evidence="3 4" key="1">
    <citation type="submission" date="2014-03" db="EMBL/GenBank/DDBJ databases">
        <title>Genomics of Bifidobacteria.</title>
        <authorList>
            <person name="Ventura M."/>
            <person name="Milani C."/>
            <person name="Lugli G.A."/>
        </authorList>
    </citation>
    <scope>NUCLEOTIDE SEQUENCE [LARGE SCALE GENOMIC DNA]</scope>
    <source>
        <strain evidence="3 4">LMG 21775</strain>
    </source>
</reference>
<dbReference type="Proteomes" id="UP000029050">
    <property type="component" value="Unassembled WGS sequence"/>
</dbReference>
<keyword evidence="4" id="KW-1185">Reference proteome</keyword>
<evidence type="ECO:0000256" key="1">
    <source>
        <dbReference type="SAM" id="Phobius"/>
    </source>
</evidence>
<protein>
    <recommendedName>
        <fullName evidence="2">YobI-like P-loop NTPase domain-containing protein</fullName>
    </recommendedName>
</protein>
<dbReference type="eggNOG" id="COG5290">
    <property type="taxonomic scope" value="Bacteria"/>
</dbReference>